<dbReference type="RefSeq" id="XP_026880925.2">
    <property type="nucleotide sequence ID" value="XM_027025124.2"/>
</dbReference>
<evidence type="ECO:0000256" key="2">
    <source>
        <dbReference type="SAM" id="MobiDB-lite"/>
    </source>
</evidence>
<dbReference type="CTD" id="567159"/>
<reference evidence="3" key="5">
    <citation type="submission" date="2025-09" db="UniProtKB">
        <authorList>
            <consortium name="Ensembl"/>
        </authorList>
    </citation>
    <scope>IDENTIFICATION</scope>
</reference>
<proteinExistence type="inferred from homology"/>
<reference evidence="4" key="2">
    <citation type="journal article" date="2017" name="Sci. Adv.">
        <title>A tail of two voltages: Proteomic comparison of the three electric organs of the electric eel.</title>
        <authorList>
            <person name="Traeger L.L."/>
            <person name="Sabat G."/>
            <person name="Barrett-Wilt G.A."/>
            <person name="Wells G.B."/>
            <person name="Sussman M.R."/>
        </authorList>
    </citation>
    <scope>NUCLEOTIDE SEQUENCE [LARGE SCALE GENOMIC DNA]</scope>
</reference>
<dbReference type="Proteomes" id="UP000314983">
    <property type="component" value="Chromosome 3"/>
</dbReference>
<keyword evidence="4" id="KW-1185">Reference proteome</keyword>
<evidence type="ECO:0008006" key="5">
    <source>
        <dbReference type="Google" id="ProtNLM"/>
    </source>
</evidence>
<dbReference type="GeneTree" id="ENSGT01030000234613"/>
<comment type="similarity">
    <text evidence="1">Belongs to the SEC6 family.</text>
</comment>
<name>A0A4W4F6J1_ELEEL</name>
<evidence type="ECO:0000313" key="3">
    <source>
        <dbReference type="Ensembl" id="ENSEEEP00000019311.2"/>
    </source>
</evidence>
<gene>
    <name evidence="3" type="primary">tnfaip2a</name>
</gene>
<reference evidence="3" key="3">
    <citation type="submission" date="2020-05" db="EMBL/GenBank/DDBJ databases">
        <title>Electrophorus electricus (electric eel) genome, fEleEle1, primary haplotype.</title>
        <authorList>
            <person name="Myers G."/>
            <person name="Meyer A."/>
            <person name="Fedrigo O."/>
            <person name="Formenti G."/>
            <person name="Rhie A."/>
            <person name="Tracey A."/>
            <person name="Sims Y."/>
            <person name="Jarvis E.D."/>
        </authorList>
    </citation>
    <scope>NUCLEOTIDE SEQUENCE [LARGE SCALE GENOMIC DNA]</scope>
</reference>
<dbReference type="STRING" id="8005.ENSEEEP00000019311"/>
<dbReference type="GO" id="GO:0000145">
    <property type="term" value="C:exocyst"/>
    <property type="evidence" value="ECO:0007669"/>
    <property type="project" value="InterPro"/>
</dbReference>
<organism evidence="3 4">
    <name type="scientific">Electrophorus electricus</name>
    <name type="common">Electric eel</name>
    <name type="synonym">Gymnotus electricus</name>
    <dbReference type="NCBI Taxonomy" id="8005"/>
    <lineage>
        <taxon>Eukaryota</taxon>
        <taxon>Metazoa</taxon>
        <taxon>Chordata</taxon>
        <taxon>Craniata</taxon>
        <taxon>Vertebrata</taxon>
        <taxon>Euteleostomi</taxon>
        <taxon>Actinopterygii</taxon>
        <taxon>Neopterygii</taxon>
        <taxon>Teleostei</taxon>
        <taxon>Ostariophysi</taxon>
        <taxon>Gymnotiformes</taxon>
        <taxon>Gymnotoidei</taxon>
        <taxon>Gymnotidae</taxon>
        <taxon>Electrophorus</taxon>
    </lineage>
</organism>
<dbReference type="PANTHER" id="PTHR21292">
    <property type="entry name" value="EXOCYST COMPLEX COMPONENT SEC6-RELATED"/>
    <property type="match status" value="1"/>
</dbReference>
<dbReference type="Pfam" id="PF06046">
    <property type="entry name" value="Sec6"/>
    <property type="match status" value="1"/>
</dbReference>
<feature type="region of interest" description="Disordered" evidence="2">
    <location>
        <begin position="1"/>
        <end position="22"/>
    </location>
</feature>
<dbReference type="GO" id="GO:0000149">
    <property type="term" value="F:SNARE binding"/>
    <property type="evidence" value="ECO:0007669"/>
    <property type="project" value="TreeGrafter"/>
</dbReference>
<dbReference type="InterPro" id="IPR010326">
    <property type="entry name" value="EXOC3/Sec6"/>
</dbReference>
<dbReference type="Gene3D" id="1.10.357.70">
    <property type="entry name" value="Exocyst complex component Sec6, C-terminal domain"/>
    <property type="match status" value="1"/>
</dbReference>
<evidence type="ECO:0000313" key="4">
    <source>
        <dbReference type="Proteomes" id="UP000314983"/>
    </source>
</evidence>
<dbReference type="GO" id="GO:0006887">
    <property type="term" value="P:exocytosis"/>
    <property type="evidence" value="ECO:0007669"/>
    <property type="project" value="InterPro"/>
</dbReference>
<dbReference type="AlphaFoldDB" id="A0A4W4F6J1"/>
<dbReference type="GeneID" id="113586765"/>
<reference evidence="4" key="1">
    <citation type="journal article" date="2014" name="Science">
        <title>Nonhuman genetics. Genomic basis for the convergent evolution of electric organs.</title>
        <authorList>
            <person name="Gallant J.R."/>
            <person name="Traeger L.L."/>
            <person name="Volkening J.D."/>
            <person name="Moffett H."/>
            <person name="Chen P.H."/>
            <person name="Novina C.D."/>
            <person name="Phillips G.N.Jr."/>
            <person name="Anand R."/>
            <person name="Wells G.B."/>
            <person name="Pinch M."/>
            <person name="Guth R."/>
            <person name="Unguez G.A."/>
            <person name="Albert J.S."/>
            <person name="Zakon H.H."/>
            <person name="Samanta M.P."/>
            <person name="Sussman M.R."/>
        </authorList>
    </citation>
    <scope>NUCLEOTIDE SEQUENCE [LARGE SCALE GENOMIC DNA]</scope>
</reference>
<dbReference type="OMA" id="KPACRQS"/>
<dbReference type="GO" id="GO:0051601">
    <property type="term" value="P:exocyst localization"/>
    <property type="evidence" value="ECO:0007669"/>
    <property type="project" value="TreeGrafter"/>
</dbReference>
<dbReference type="Ensembl" id="ENSEEET00000019522.2">
    <property type="protein sequence ID" value="ENSEEEP00000019311.2"/>
    <property type="gene ID" value="ENSEEEG00000009457.2"/>
</dbReference>
<dbReference type="InterPro" id="IPR042532">
    <property type="entry name" value="EXOC3/Sec6_C"/>
</dbReference>
<dbReference type="PANTHER" id="PTHR21292:SF4">
    <property type="entry name" value="TUMOR NECROSIS FACTOR ALPHA-INDUCED PROTEIN 2"/>
    <property type="match status" value="1"/>
</dbReference>
<sequence length="654" mass="76065">MVKLFNMAKGKDEPELPGAGASTCTTVVEQTEKSSGSTEKKRKLKIKILNKFKIKLFQKSHGDTRSEFPVVLDFKQNLQQHHLAEADRQLLEQEVDLFISESPDEPGVYTEGDEDKLQMDYESLMLQLRIAIEDSFKKENQEMLRSAVATILQEEQRDRHWMELEEEQRPRWRPLRCRQIHDTLLKKVVEKRLQQVREVERGANDLSTSLKTEVCRMGKQIQRDLLLVVKEVQRCYSPDFDVCNMYAQLYHQAFSTRLMELARSNINLEECTYILSWINTYYPKDVLQQQELESHINSKSLGALLPEEDFRSLEEQYLSHTEADVRTWLSNGLKKEVESWKNDKVPELIDGYFFSYLALDIINLVDGAMRVFLITLGNEDKCHRLLHQMDTFLVSYKKCIADLIKGKHENIANIVKANLVSIKELRKYIEERQNLPDNMKAALLSGAADLRDSCHKYLLSPIHSELKEQYRKLWTPAWFSGNHEVAGDLISTLENKFQHFTNLKSSCKEDLLSQLHFEVMTEYVKRMLKRKLKLKDQDEQRAAARFLCEDSDRINTLFTNNGSKEKWLSSVLLRLAEVVRLQETDALQLEIATLARAYPDLSERHILALLQIKSNLSSSDVRSIKYSLTENKDALNSEPVPHFFSQVPLKRTFL</sequence>
<accession>A0A4W4F6J1</accession>
<protein>
    <recommendedName>
        <fullName evidence="5">Tumor necrosis factor, alpha-induced protein 2b</fullName>
    </recommendedName>
</protein>
<reference evidence="3" key="4">
    <citation type="submission" date="2025-08" db="UniProtKB">
        <authorList>
            <consortium name="Ensembl"/>
        </authorList>
    </citation>
    <scope>IDENTIFICATION</scope>
</reference>
<dbReference type="KEGG" id="eee:113586765"/>
<evidence type="ECO:0000256" key="1">
    <source>
        <dbReference type="ARBA" id="ARBA00009447"/>
    </source>
</evidence>